<dbReference type="AlphaFoldDB" id="G4TIJ8"/>
<organism evidence="1 2">
    <name type="scientific">Serendipita indica (strain DSM 11827)</name>
    <name type="common">Root endophyte fungus</name>
    <name type="synonym">Piriformospora indica</name>
    <dbReference type="NCBI Taxonomy" id="1109443"/>
    <lineage>
        <taxon>Eukaryota</taxon>
        <taxon>Fungi</taxon>
        <taxon>Dikarya</taxon>
        <taxon>Basidiomycota</taxon>
        <taxon>Agaricomycotina</taxon>
        <taxon>Agaricomycetes</taxon>
        <taxon>Sebacinales</taxon>
        <taxon>Serendipitaceae</taxon>
        <taxon>Serendipita</taxon>
    </lineage>
</organism>
<name>G4TIJ8_SERID</name>
<evidence type="ECO:0000313" key="2">
    <source>
        <dbReference type="Proteomes" id="UP000007148"/>
    </source>
</evidence>
<reference evidence="1 2" key="1">
    <citation type="journal article" date="2011" name="PLoS Pathog.">
        <title>Endophytic Life Strategies Decoded by Genome and Transcriptome Analyses of the Mutualistic Root Symbiont Piriformospora indica.</title>
        <authorList>
            <person name="Zuccaro A."/>
            <person name="Lahrmann U."/>
            <person name="Guldener U."/>
            <person name="Langen G."/>
            <person name="Pfiffi S."/>
            <person name="Biedenkopf D."/>
            <person name="Wong P."/>
            <person name="Samans B."/>
            <person name="Grimm C."/>
            <person name="Basiewicz M."/>
            <person name="Murat C."/>
            <person name="Martin F."/>
            <person name="Kogel K.H."/>
        </authorList>
    </citation>
    <scope>NUCLEOTIDE SEQUENCE [LARGE SCALE GENOMIC DNA]</scope>
    <source>
        <strain evidence="1 2">DSM 11827</strain>
    </source>
</reference>
<gene>
    <name evidence="1" type="ORF">PIIN_05077</name>
</gene>
<dbReference type="Proteomes" id="UP000007148">
    <property type="component" value="Unassembled WGS sequence"/>
</dbReference>
<evidence type="ECO:0000313" key="1">
    <source>
        <dbReference type="EMBL" id="CCA71142.1"/>
    </source>
</evidence>
<keyword evidence="2" id="KW-1185">Reference proteome</keyword>
<comment type="caution">
    <text evidence="1">The sequence shown here is derived from an EMBL/GenBank/DDBJ whole genome shotgun (WGS) entry which is preliminary data.</text>
</comment>
<dbReference type="InParanoid" id="G4TIJ8"/>
<dbReference type="HOGENOM" id="CLU_1533161_0_0_1"/>
<sequence length="165" mass="19532">MDFRFFDSDAERLVRHHAQNITHLNILGSPGWIFFQEIAPHLKRIRFLGRLITYGMPPTELYVHLETIQCLGPTLQFLYTDIDPHFLAYSSLIPRIENLFPNLRIILPSKGSGLIRRDDIGDWISWDKVRFDPDRWQILEDEFESFLQNIPSRMGEGITLLRHWE</sequence>
<protein>
    <submittedName>
        <fullName evidence="1">Uncharacterized protein</fullName>
    </submittedName>
</protein>
<proteinExistence type="predicted"/>
<accession>G4TIJ8</accession>
<dbReference type="EMBL" id="CAFZ01000107">
    <property type="protein sequence ID" value="CCA71142.1"/>
    <property type="molecule type" value="Genomic_DNA"/>
</dbReference>